<dbReference type="RefSeq" id="WP_235119349.1">
    <property type="nucleotide sequence ID" value="NZ_CP090978.1"/>
</dbReference>
<accession>A0ABY3SGA7</accession>
<evidence type="ECO:0000259" key="4">
    <source>
        <dbReference type="PROSITE" id="PS01124"/>
    </source>
</evidence>
<dbReference type="InterPro" id="IPR050204">
    <property type="entry name" value="AraC_XylS_family_regulators"/>
</dbReference>
<keyword evidence="1" id="KW-0805">Transcription regulation</keyword>
<dbReference type="Proteomes" id="UP001649230">
    <property type="component" value="Chromosome"/>
</dbReference>
<protein>
    <submittedName>
        <fullName evidence="5">Helix-turn-helix transcriptional regulator</fullName>
    </submittedName>
</protein>
<evidence type="ECO:0000256" key="2">
    <source>
        <dbReference type="ARBA" id="ARBA00023125"/>
    </source>
</evidence>
<keyword evidence="6" id="KW-1185">Reference proteome</keyword>
<evidence type="ECO:0000313" key="5">
    <source>
        <dbReference type="EMBL" id="UJF33007.1"/>
    </source>
</evidence>
<evidence type="ECO:0000256" key="3">
    <source>
        <dbReference type="ARBA" id="ARBA00023163"/>
    </source>
</evidence>
<dbReference type="SUPFAM" id="SSF46689">
    <property type="entry name" value="Homeodomain-like"/>
    <property type="match status" value="1"/>
</dbReference>
<proteinExistence type="predicted"/>
<dbReference type="Gene3D" id="1.10.10.60">
    <property type="entry name" value="Homeodomain-like"/>
    <property type="match status" value="1"/>
</dbReference>
<sequence>MLPRLPKQDDNVTFINQIVDLIAEDRELTKVDDICRHVRIHKRTLQRLFDQYVGVSPKWVIKLSRLRNAADTLDMGGTPDWVRLSMDLGYHDQSHFIKDFKSVIGKTPDEYARSI</sequence>
<dbReference type="PANTHER" id="PTHR46796">
    <property type="entry name" value="HTH-TYPE TRANSCRIPTIONAL ACTIVATOR RHAS-RELATED"/>
    <property type="match status" value="1"/>
</dbReference>
<dbReference type="Pfam" id="PF12833">
    <property type="entry name" value="HTH_18"/>
    <property type="match status" value="1"/>
</dbReference>
<evidence type="ECO:0000313" key="6">
    <source>
        <dbReference type="Proteomes" id="UP001649230"/>
    </source>
</evidence>
<dbReference type="SMART" id="SM00342">
    <property type="entry name" value="HTH_ARAC"/>
    <property type="match status" value="1"/>
</dbReference>
<feature type="domain" description="HTH araC/xylS-type" evidence="4">
    <location>
        <begin position="16"/>
        <end position="114"/>
    </location>
</feature>
<gene>
    <name evidence="5" type="ORF">L0M14_26090</name>
</gene>
<dbReference type="InterPro" id="IPR009057">
    <property type="entry name" value="Homeodomain-like_sf"/>
</dbReference>
<keyword evidence="3" id="KW-0804">Transcription</keyword>
<keyword evidence="2" id="KW-0238">DNA-binding</keyword>
<reference evidence="5 6" key="1">
    <citation type="journal article" date="2024" name="Int. J. Syst. Evol. Microbiol.">
        <title>Paenibacillus hexagrammi sp. nov., a novel bacterium isolated from the gut content of Hexagrammos agrammus.</title>
        <authorList>
            <person name="Jung H.K."/>
            <person name="Kim D.G."/>
            <person name="Zin H."/>
            <person name="Park J."/>
            <person name="Jung H."/>
            <person name="Kim Y.O."/>
            <person name="Kong H.J."/>
            <person name="Kim J.W."/>
            <person name="Kim Y.S."/>
        </authorList>
    </citation>
    <scope>NUCLEOTIDE SEQUENCE [LARGE SCALE GENOMIC DNA]</scope>
    <source>
        <strain evidence="5 6">YPD9-1</strain>
    </source>
</reference>
<organism evidence="5 6">
    <name type="scientific">Paenibacillus hexagrammi</name>
    <dbReference type="NCBI Taxonomy" id="2908839"/>
    <lineage>
        <taxon>Bacteria</taxon>
        <taxon>Bacillati</taxon>
        <taxon>Bacillota</taxon>
        <taxon>Bacilli</taxon>
        <taxon>Bacillales</taxon>
        <taxon>Paenibacillaceae</taxon>
        <taxon>Paenibacillus</taxon>
    </lineage>
</organism>
<evidence type="ECO:0000256" key="1">
    <source>
        <dbReference type="ARBA" id="ARBA00023015"/>
    </source>
</evidence>
<name>A0ABY3SGA7_9BACL</name>
<dbReference type="PROSITE" id="PS01124">
    <property type="entry name" value="HTH_ARAC_FAMILY_2"/>
    <property type="match status" value="1"/>
</dbReference>
<dbReference type="EMBL" id="CP090978">
    <property type="protein sequence ID" value="UJF33007.1"/>
    <property type="molecule type" value="Genomic_DNA"/>
</dbReference>
<dbReference type="InterPro" id="IPR018060">
    <property type="entry name" value="HTH_AraC"/>
</dbReference>